<dbReference type="RefSeq" id="WP_128386612.1">
    <property type="nucleotide sequence ID" value="NZ_CP035037.1"/>
</dbReference>
<proteinExistence type="predicted"/>
<dbReference type="EMBL" id="CP035037">
    <property type="protein sequence ID" value="QAB17480.1"/>
    <property type="molecule type" value="Genomic_DNA"/>
</dbReference>
<feature type="compositionally biased region" description="Basic and acidic residues" evidence="1">
    <location>
        <begin position="41"/>
        <end position="67"/>
    </location>
</feature>
<protein>
    <recommendedName>
        <fullName evidence="4">Rho termination factor N-terminal domain-containing protein</fullName>
    </recommendedName>
</protein>
<dbReference type="InterPro" id="IPR055726">
    <property type="entry name" value="DUF7302"/>
</dbReference>
<feature type="region of interest" description="Disordered" evidence="1">
    <location>
        <begin position="1"/>
        <end position="75"/>
    </location>
</feature>
<sequence>MIRLRNTANGAVVKVSEEKAERLRRAGWAPADTTAKPASKPKSEAKPKTEEKAPVEAKPKTEEKTAGDDSAVPSLDWKAAELRDYAEKRGVALGTARTKDEVLAAITAAAPPATADPEDESEGDGTEGEGEPVTE</sequence>
<evidence type="ECO:0000313" key="3">
    <source>
        <dbReference type="Proteomes" id="UP000285768"/>
    </source>
</evidence>
<name>A0ABX5QEK2_9MICO</name>
<feature type="compositionally biased region" description="Acidic residues" evidence="1">
    <location>
        <begin position="116"/>
        <end position="135"/>
    </location>
</feature>
<accession>A0ABX5QEK2</accession>
<dbReference type="Pfam" id="PF23976">
    <property type="entry name" value="DUF7302"/>
    <property type="match status" value="1"/>
</dbReference>
<organism evidence="2 3">
    <name type="scientific">Leucobacter muris</name>
    <dbReference type="NCBI Taxonomy" id="1935379"/>
    <lineage>
        <taxon>Bacteria</taxon>
        <taxon>Bacillati</taxon>
        <taxon>Actinomycetota</taxon>
        <taxon>Actinomycetes</taxon>
        <taxon>Micrococcales</taxon>
        <taxon>Microbacteriaceae</taxon>
        <taxon>Leucobacter</taxon>
    </lineage>
</organism>
<feature type="compositionally biased region" description="Basic and acidic residues" evidence="1">
    <location>
        <begin position="15"/>
        <end position="24"/>
    </location>
</feature>
<evidence type="ECO:0008006" key="4">
    <source>
        <dbReference type="Google" id="ProtNLM"/>
    </source>
</evidence>
<feature type="region of interest" description="Disordered" evidence="1">
    <location>
        <begin position="108"/>
        <end position="135"/>
    </location>
</feature>
<evidence type="ECO:0000313" key="2">
    <source>
        <dbReference type="EMBL" id="QAB17480.1"/>
    </source>
</evidence>
<gene>
    <name evidence="2" type="ORF">Leucomu_05690</name>
</gene>
<keyword evidence="3" id="KW-1185">Reference proteome</keyword>
<dbReference type="Proteomes" id="UP000285768">
    <property type="component" value="Chromosome"/>
</dbReference>
<reference evidence="2 3" key="1">
    <citation type="submission" date="2019-01" db="EMBL/GenBank/DDBJ databases">
        <title>Leucobacter muris sp. nov. isolated from the nose of a laboratory mouse.</title>
        <authorList>
            <person name="Benga L."/>
            <person name="Sproeer C."/>
            <person name="Schumann P."/>
            <person name="Verbarg S."/>
            <person name="Bunk B."/>
            <person name="Engelhardt E."/>
            <person name="Benten P.M."/>
            <person name="Sager M."/>
        </authorList>
    </citation>
    <scope>NUCLEOTIDE SEQUENCE [LARGE SCALE GENOMIC DNA]</scope>
    <source>
        <strain evidence="2 3">DSM 101948</strain>
    </source>
</reference>
<evidence type="ECO:0000256" key="1">
    <source>
        <dbReference type="SAM" id="MobiDB-lite"/>
    </source>
</evidence>